<dbReference type="InterPro" id="IPR003488">
    <property type="entry name" value="DprA"/>
</dbReference>
<dbReference type="GO" id="GO:0009294">
    <property type="term" value="P:DNA-mediated transformation"/>
    <property type="evidence" value="ECO:0007669"/>
    <property type="project" value="InterPro"/>
</dbReference>
<dbReference type="InterPro" id="IPR057666">
    <property type="entry name" value="DrpA_SLOG"/>
</dbReference>
<dbReference type="Pfam" id="PF02481">
    <property type="entry name" value="DNA_processg_A"/>
    <property type="match status" value="1"/>
</dbReference>
<dbReference type="GO" id="GO:0006281">
    <property type="term" value="P:DNA repair"/>
    <property type="evidence" value="ECO:0007669"/>
    <property type="project" value="InterPro"/>
</dbReference>
<dbReference type="NCBIfam" id="TIGR00732">
    <property type="entry name" value="dprA"/>
    <property type="match status" value="1"/>
</dbReference>
<feature type="domain" description="Helix-hairpin-helix DNA-binding motif class 1" evidence="2">
    <location>
        <begin position="40"/>
        <end position="59"/>
    </location>
</feature>
<comment type="caution">
    <text evidence="3">The sequence shown here is derived from an EMBL/GenBank/DDBJ whole genome shotgun (WGS) entry which is preliminary data.</text>
</comment>
<evidence type="ECO:0000256" key="1">
    <source>
        <dbReference type="ARBA" id="ARBA00006525"/>
    </source>
</evidence>
<dbReference type="GO" id="GO:0003677">
    <property type="term" value="F:DNA binding"/>
    <property type="evidence" value="ECO:0007669"/>
    <property type="project" value="InterPro"/>
</dbReference>
<dbReference type="InterPro" id="IPR010994">
    <property type="entry name" value="RuvA_2-like"/>
</dbReference>
<evidence type="ECO:0000313" key="3">
    <source>
        <dbReference type="EMBL" id="EAT59190.1"/>
    </source>
</evidence>
<dbReference type="AlphaFoldDB" id="Q0YSK9"/>
<reference evidence="3 4" key="2">
    <citation type="submission" date="2006-07" db="EMBL/GenBank/DDBJ databases">
        <title>Sequencing of the draft genome and assembly of Chlorobium ferroxidans DSM 13031.</title>
        <authorList>
            <consortium name="US DOE Joint Genome Institute (JGI-PGF)"/>
            <person name="Copeland A."/>
            <person name="Lucas S."/>
            <person name="Lapidus A."/>
            <person name="Barry K."/>
            <person name="Glavina del Rio T."/>
            <person name="Dalin E."/>
            <person name="Tice H."/>
            <person name="Bruce D."/>
            <person name="Pitluck S."/>
            <person name="Richardson P."/>
        </authorList>
    </citation>
    <scope>NUCLEOTIDE SEQUENCE [LARGE SCALE GENOMIC DNA]</scope>
    <source>
        <strain evidence="3 4">DSM 13031</strain>
    </source>
</reference>
<evidence type="ECO:0000259" key="2">
    <source>
        <dbReference type="SMART" id="SM00278"/>
    </source>
</evidence>
<dbReference type="RefSeq" id="WP_006366043.1">
    <property type="nucleotide sequence ID" value="NZ_AASE01000006.1"/>
</dbReference>
<evidence type="ECO:0000313" key="4">
    <source>
        <dbReference type="Proteomes" id="UP000004162"/>
    </source>
</evidence>
<protein>
    <submittedName>
        <fullName evidence="3">DNA processing protein DprA, putative</fullName>
    </submittedName>
</protein>
<gene>
    <name evidence="3" type="ORF">CferDRAFT_1197</name>
</gene>
<dbReference type="Pfam" id="PF14520">
    <property type="entry name" value="HHH_5"/>
    <property type="match status" value="1"/>
</dbReference>
<dbReference type="Gene3D" id="1.10.10.10">
    <property type="entry name" value="Winged helix-like DNA-binding domain superfamily/Winged helix DNA-binding domain"/>
    <property type="match status" value="1"/>
</dbReference>
<dbReference type="InterPro" id="IPR003583">
    <property type="entry name" value="Hlx-hairpin-Hlx_DNA-bd_motif"/>
</dbReference>
<dbReference type="PANTHER" id="PTHR43022:SF1">
    <property type="entry name" value="PROTEIN SMF"/>
    <property type="match status" value="1"/>
</dbReference>
<dbReference type="SMART" id="SM00278">
    <property type="entry name" value="HhH1"/>
    <property type="match status" value="2"/>
</dbReference>
<accession>Q0YSK9</accession>
<dbReference type="Gene3D" id="3.40.50.450">
    <property type="match status" value="1"/>
</dbReference>
<dbReference type="Proteomes" id="UP000004162">
    <property type="component" value="Unassembled WGS sequence"/>
</dbReference>
<dbReference type="SUPFAM" id="SSF47781">
    <property type="entry name" value="RuvA domain 2-like"/>
    <property type="match status" value="1"/>
</dbReference>
<proteinExistence type="inferred from homology"/>
<name>Q0YSK9_9CHLB</name>
<keyword evidence="4" id="KW-1185">Reference proteome</keyword>
<dbReference type="PANTHER" id="PTHR43022">
    <property type="entry name" value="PROTEIN SMF"/>
    <property type="match status" value="1"/>
</dbReference>
<dbReference type="SUPFAM" id="SSF102405">
    <property type="entry name" value="MCP/YpsA-like"/>
    <property type="match status" value="1"/>
</dbReference>
<sequence>MEKSMLLLALTLIPGIGPSRIKALINHLPDINDVLQADVEALKTIPGIGEPLARQIHDYLAHSETRAAALNAAEEQIAALHRFNAKLLTILDPDYPPLLKEIYDPPPCLFIRGTLPDPHTPGIAVVGTRKASAYGKECTEKLCQGLASLGAVIFSGMAYGIDMTAHLAALKHGGTTVAVLASGVDTIYTDPQGKVWPKIVEHGALISEEWIGSSLSPGKFPKRNRIISGISAGTLVTESDLKGGALITAANALEQNREVFAVPGSIFSRSSRGTNRLIQQGQAKAVMSVEDIITELWPHFANTLTETAALPPDNLYLKLNDHERTILERMTREPVHIDTLAAETGMDISLLLVHLFELELKSAIMQMPEQFFRKI</sequence>
<feature type="domain" description="Helix-hairpin-helix DNA-binding motif class 1" evidence="2">
    <location>
        <begin position="8"/>
        <end position="27"/>
    </location>
</feature>
<dbReference type="InterPro" id="IPR036388">
    <property type="entry name" value="WH-like_DNA-bd_sf"/>
</dbReference>
<dbReference type="InterPro" id="IPR041614">
    <property type="entry name" value="DprA_WH"/>
</dbReference>
<comment type="similarity">
    <text evidence="1">Belongs to the DprA/Smf family.</text>
</comment>
<dbReference type="OrthoDB" id="9785707at2"/>
<reference evidence="3 4" key="1">
    <citation type="submission" date="2006-07" db="EMBL/GenBank/DDBJ databases">
        <title>Annotation of the draft genome assembly of Chlorobium ferroxidans DSM 13031.</title>
        <authorList>
            <consortium name="US DOE Joint Genome Institute (JGI-ORNL)"/>
            <person name="Larimer F."/>
            <person name="Land M."/>
            <person name="Hauser L."/>
        </authorList>
    </citation>
    <scope>NUCLEOTIDE SEQUENCE [LARGE SCALE GENOMIC DNA]</scope>
    <source>
        <strain evidence="3 4">DSM 13031</strain>
    </source>
</reference>
<organism evidence="3 4">
    <name type="scientific">Chlorobium ferrooxidans DSM 13031</name>
    <dbReference type="NCBI Taxonomy" id="377431"/>
    <lineage>
        <taxon>Bacteria</taxon>
        <taxon>Pseudomonadati</taxon>
        <taxon>Chlorobiota</taxon>
        <taxon>Chlorobiia</taxon>
        <taxon>Chlorobiales</taxon>
        <taxon>Chlorobiaceae</taxon>
        <taxon>Chlorobium/Pelodictyon group</taxon>
        <taxon>Chlorobium</taxon>
    </lineage>
</organism>
<dbReference type="Pfam" id="PF17782">
    <property type="entry name" value="WHD_DprA"/>
    <property type="match status" value="1"/>
</dbReference>
<dbReference type="EMBL" id="AASE01000006">
    <property type="protein sequence ID" value="EAT59190.1"/>
    <property type="molecule type" value="Genomic_DNA"/>
</dbReference>